<evidence type="ECO:0000313" key="1">
    <source>
        <dbReference type="EMBL" id="MXQ81033.1"/>
    </source>
</evidence>
<sequence>MSHLCRIMELTMVSEHGIGHCSFIVFAVWPLRMLPFYGLKLNKAVKKKYAGSLLEHKFHDPKPVLALFFLWFPRAPEWLCVSLPSEQYSEDPPISLHLEPLLLTLLFGADMLVPSVLCLTLDLSFEAAATGALVYVRDEHREFNNKQLDNVSNNM</sequence>
<dbReference type="EMBL" id="VBQZ03000006">
    <property type="protein sequence ID" value="MXQ81033.1"/>
    <property type="molecule type" value="Genomic_DNA"/>
</dbReference>
<reference evidence="1" key="1">
    <citation type="submission" date="2019-10" db="EMBL/GenBank/DDBJ databases">
        <title>The sequence and de novo assembly of the wild yak genome.</title>
        <authorList>
            <person name="Liu Y."/>
        </authorList>
    </citation>
    <scope>NUCLEOTIDE SEQUENCE [LARGE SCALE GENOMIC DNA]</scope>
    <source>
        <strain evidence="1">WY2019</strain>
    </source>
</reference>
<keyword evidence="2" id="KW-1185">Reference proteome</keyword>
<dbReference type="AlphaFoldDB" id="A0A6B0R0E8"/>
<gene>
    <name evidence="1" type="ORF">E5288_WYG012880</name>
</gene>
<evidence type="ECO:0000313" key="2">
    <source>
        <dbReference type="Proteomes" id="UP000322234"/>
    </source>
</evidence>
<accession>A0A6B0R0E8</accession>
<dbReference type="Proteomes" id="UP000322234">
    <property type="component" value="Unassembled WGS sequence"/>
</dbReference>
<organism evidence="1 2">
    <name type="scientific">Bos mutus</name>
    <name type="common">wild yak</name>
    <dbReference type="NCBI Taxonomy" id="72004"/>
    <lineage>
        <taxon>Eukaryota</taxon>
        <taxon>Metazoa</taxon>
        <taxon>Chordata</taxon>
        <taxon>Craniata</taxon>
        <taxon>Vertebrata</taxon>
        <taxon>Euteleostomi</taxon>
        <taxon>Mammalia</taxon>
        <taxon>Eutheria</taxon>
        <taxon>Laurasiatheria</taxon>
        <taxon>Artiodactyla</taxon>
        <taxon>Ruminantia</taxon>
        <taxon>Pecora</taxon>
        <taxon>Bovidae</taxon>
        <taxon>Bovinae</taxon>
        <taxon>Bos</taxon>
    </lineage>
</organism>
<proteinExistence type="predicted"/>
<comment type="caution">
    <text evidence="1">The sequence shown here is derived from an EMBL/GenBank/DDBJ whole genome shotgun (WGS) entry which is preliminary data.</text>
</comment>
<protein>
    <submittedName>
        <fullName evidence="1">Uncharacterized protein</fullName>
    </submittedName>
</protein>
<name>A0A6B0R0E8_9CETA</name>